<name>A0A329E2R4_VIBDI</name>
<protein>
    <submittedName>
        <fullName evidence="2">Uncharacterized protein</fullName>
    </submittedName>
</protein>
<dbReference type="Proteomes" id="UP000248729">
    <property type="component" value="Unassembled WGS sequence"/>
</dbReference>
<dbReference type="RefSeq" id="WP_112404618.1">
    <property type="nucleotide sequence ID" value="NZ_JBJKCE010000001.1"/>
</dbReference>
<sequence>MITVDKQDAVTLKITTEMSESKKLDLDMYIFVPGELGLTSDVMTESEFFYSSIHQKRSYYSDKILLPLVHSRLAQRGRLSPTQYRVSLSLFAYQYVIALDKAVSQLNLSSDSVTEDEVDTVIELSLDILKRLRRSIPYEEGLKRYYANIDNYLSWYTEQKFLSMVSQLTRDKEYKTIKERLITLVEREQAHRTLNNYNSVKADQDITRLSNKMRLLRRLIEHPIILTEKVTSLGKNMRRAVKGLATGLVMVFVTITAILARDYWGEITASFIIAMSFVYALREIFKDDLKDMMWRWIRKGKPKWRRRYFDPTTGKQVGQKIEWLDYKPLSALADRIKIIRKKRVVQREEQILHYRSETEMTTSRFMSGYEETRDVMLIDLRALTRLMDKGSNRIYRLSNGQVSRESVEKRHLINLIIKEDGHQQSPRYYRWKVVLNRSKIVDIEKTEIQL</sequence>
<dbReference type="AlphaFoldDB" id="A0A329E2R4"/>
<keyword evidence="1" id="KW-0812">Transmembrane</keyword>
<keyword evidence="1" id="KW-0472">Membrane</keyword>
<accession>A0A329E2R4</accession>
<evidence type="ECO:0000313" key="3">
    <source>
        <dbReference type="Proteomes" id="UP000248729"/>
    </source>
</evidence>
<proteinExistence type="predicted"/>
<reference evidence="2 3" key="1">
    <citation type="submission" date="2018-06" db="EMBL/GenBank/DDBJ databases">
        <title>Freshwater and sediment microbial communities from various areas in North America, analyzing microbe dynamics in response to fracking.</title>
        <authorList>
            <person name="Lamendella R."/>
        </authorList>
    </citation>
    <scope>NUCLEOTIDE SEQUENCE [LARGE SCALE GENOMIC DNA]</scope>
    <source>
        <strain evidence="2 3">99A</strain>
    </source>
</reference>
<keyword evidence="1" id="KW-1133">Transmembrane helix</keyword>
<evidence type="ECO:0000256" key="1">
    <source>
        <dbReference type="SAM" id="Phobius"/>
    </source>
</evidence>
<comment type="caution">
    <text evidence="2">The sequence shown here is derived from an EMBL/GenBank/DDBJ whole genome shotgun (WGS) entry which is preliminary data.</text>
</comment>
<organism evidence="2 3">
    <name type="scientific">Vibrio diazotrophicus</name>
    <dbReference type="NCBI Taxonomy" id="685"/>
    <lineage>
        <taxon>Bacteria</taxon>
        <taxon>Pseudomonadati</taxon>
        <taxon>Pseudomonadota</taxon>
        <taxon>Gammaproteobacteria</taxon>
        <taxon>Vibrionales</taxon>
        <taxon>Vibrionaceae</taxon>
        <taxon>Vibrio</taxon>
    </lineage>
</organism>
<feature type="transmembrane region" description="Helical" evidence="1">
    <location>
        <begin position="267"/>
        <end position="285"/>
    </location>
</feature>
<evidence type="ECO:0000313" key="2">
    <source>
        <dbReference type="EMBL" id="RAS57868.1"/>
    </source>
</evidence>
<dbReference type="EMBL" id="QLTR01000035">
    <property type="protein sequence ID" value="RAS57868.1"/>
    <property type="molecule type" value="Genomic_DNA"/>
</dbReference>
<gene>
    <name evidence="2" type="ORF">DET48_13528</name>
</gene>
<feature type="transmembrane region" description="Helical" evidence="1">
    <location>
        <begin position="243"/>
        <end position="261"/>
    </location>
</feature>